<evidence type="ECO:0000313" key="3">
    <source>
        <dbReference type="Proteomes" id="UP000260808"/>
    </source>
</evidence>
<comment type="caution">
    <text evidence="2">The sequence shown here is derived from an EMBL/GenBank/DDBJ whole genome shotgun (WGS) entry which is preliminary data.</text>
</comment>
<evidence type="ECO:0000259" key="1">
    <source>
        <dbReference type="Pfam" id="PF13575"/>
    </source>
</evidence>
<organism evidence="2 3">
    <name type="scientific">Mediterraneibacter gnavus</name>
    <name type="common">Ruminococcus gnavus</name>
    <dbReference type="NCBI Taxonomy" id="33038"/>
    <lineage>
        <taxon>Bacteria</taxon>
        <taxon>Bacillati</taxon>
        <taxon>Bacillota</taxon>
        <taxon>Clostridia</taxon>
        <taxon>Lachnospirales</taxon>
        <taxon>Lachnospiraceae</taxon>
        <taxon>Mediterraneibacter</taxon>
    </lineage>
</organism>
<sequence>LGDKHNGKTVAKVEFENGNLMYKPRRLLSSNLYDELLRFKNSSKSGV</sequence>
<dbReference type="InterPro" id="IPR025410">
    <property type="entry name" value="Lant_dehyd"/>
</dbReference>
<reference evidence="2 3" key="1">
    <citation type="submission" date="2018-08" db="EMBL/GenBank/DDBJ databases">
        <title>A genome reference for cultivated species of the human gut microbiota.</title>
        <authorList>
            <person name="Zou Y."/>
            <person name="Xue W."/>
            <person name="Luo G."/>
        </authorList>
    </citation>
    <scope>NUCLEOTIDE SEQUENCE [LARGE SCALE GENOMIC DNA]</scope>
    <source>
        <strain evidence="2 3">TF01-20-2</strain>
    </source>
</reference>
<protein>
    <submittedName>
        <fullName evidence="2">DUF4135 domain-containing protein</fullName>
    </submittedName>
</protein>
<feature type="domain" description="Lantibiotic biosynthesis protein dehydration" evidence="1">
    <location>
        <begin position="1"/>
        <end position="44"/>
    </location>
</feature>
<feature type="non-terminal residue" evidence="2">
    <location>
        <position position="1"/>
    </location>
</feature>
<dbReference type="AlphaFoldDB" id="A0A3E4UMI8"/>
<name>A0A3E4UMI8_MEDGN</name>
<proteinExistence type="predicted"/>
<dbReference type="Proteomes" id="UP000260808">
    <property type="component" value="Unassembled WGS sequence"/>
</dbReference>
<dbReference type="Pfam" id="PF13575">
    <property type="entry name" value="DUF4135"/>
    <property type="match status" value="1"/>
</dbReference>
<accession>A0A3E4UMI8</accession>
<gene>
    <name evidence="2" type="ORF">DXC31_19220</name>
</gene>
<dbReference type="EMBL" id="QSSX01000168">
    <property type="protein sequence ID" value="RGM11597.1"/>
    <property type="molecule type" value="Genomic_DNA"/>
</dbReference>
<evidence type="ECO:0000313" key="2">
    <source>
        <dbReference type="EMBL" id="RGM11597.1"/>
    </source>
</evidence>